<dbReference type="Proteomes" id="UP000268469">
    <property type="component" value="Unassembled WGS sequence"/>
</dbReference>
<protein>
    <recommendedName>
        <fullName evidence="4">Secretion system C-terminal sorting domain-containing protein</fullName>
    </recommendedName>
</protein>
<dbReference type="AlphaFoldDB" id="A0A660SFL4"/>
<evidence type="ECO:0000313" key="2">
    <source>
        <dbReference type="EMBL" id="RKX69584.1"/>
    </source>
</evidence>
<gene>
    <name evidence="2" type="ORF">DRP53_07725</name>
</gene>
<feature type="compositionally biased region" description="Polar residues" evidence="1">
    <location>
        <begin position="358"/>
        <end position="381"/>
    </location>
</feature>
<dbReference type="EMBL" id="QNBE01000076">
    <property type="protein sequence ID" value="RKX69584.1"/>
    <property type="molecule type" value="Genomic_DNA"/>
</dbReference>
<organism evidence="2 3">
    <name type="scientific">candidate division WOR-3 bacterium</name>
    <dbReference type="NCBI Taxonomy" id="2052148"/>
    <lineage>
        <taxon>Bacteria</taxon>
        <taxon>Bacteria division WOR-3</taxon>
    </lineage>
</organism>
<dbReference type="CDD" id="cd15482">
    <property type="entry name" value="Sialidase_non-viral"/>
    <property type="match status" value="1"/>
</dbReference>
<comment type="caution">
    <text evidence="2">The sequence shown here is derived from an EMBL/GenBank/DDBJ whole genome shotgun (WGS) entry which is preliminary data.</text>
</comment>
<accession>A0A660SFL4</accession>
<evidence type="ECO:0008006" key="4">
    <source>
        <dbReference type="Google" id="ProtNLM"/>
    </source>
</evidence>
<evidence type="ECO:0000256" key="1">
    <source>
        <dbReference type="SAM" id="MobiDB-lite"/>
    </source>
</evidence>
<dbReference type="SUPFAM" id="SSF50939">
    <property type="entry name" value="Sialidases"/>
    <property type="match status" value="1"/>
</dbReference>
<proteinExistence type="predicted"/>
<feature type="region of interest" description="Disordered" evidence="1">
    <location>
        <begin position="358"/>
        <end position="387"/>
    </location>
</feature>
<dbReference type="Gene3D" id="2.120.10.10">
    <property type="match status" value="2"/>
</dbReference>
<name>A0A660SFL4_UNCW3</name>
<evidence type="ECO:0000313" key="3">
    <source>
        <dbReference type="Proteomes" id="UP000268469"/>
    </source>
</evidence>
<reference evidence="2 3" key="1">
    <citation type="submission" date="2018-06" db="EMBL/GenBank/DDBJ databases">
        <title>Extensive metabolic versatility and redundancy in microbially diverse, dynamic hydrothermal sediments.</title>
        <authorList>
            <person name="Dombrowski N."/>
            <person name="Teske A."/>
            <person name="Baker B.J."/>
        </authorList>
    </citation>
    <scope>NUCLEOTIDE SEQUENCE [LARGE SCALE GENOMIC DNA]</scope>
    <source>
        <strain evidence="2">B36_G15</strain>
    </source>
</reference>
<dbReference type="InterPro" id="IPR036278">
    <property type="entry name" value="Sialidase_sf"/>
</dbReference>
<dbReference type="InterPro" id="IPR026444">
    <property type="entry name" value="Secre_tail"/>
</dbReference>
<dbReference type="NCBIfam" id="TIGR04183">
    <property type="entry name" value="Por_Secre_tail"/>
    <property type="match status" value="1"/>
</dbReference>
<sequence length="537" mass="60555">MEILILVLISSPGDSIGWTYYDYQTSGNVRQMVWVDNPGNIHADFMRAHEPNPWYDRKCAYNFKKAGGKWYGDMCISSERSGYAALGVKSNGAAVCAYQQMRPGDVYSCWIAVDEGPGQYTFTEHRCCPQNTKRWLWPVIAVDDQDYFHVLGHTVDEDNIYYSRSTDDGNTWTDLVLINTDNQATSLGYDIFADRWQSPGYVMMVWLEKIPGSQIGQNVWINISTDNGETWQGPQNITNFTTSDTMAAFADCRPIFDRDGNPHVVFTAGYYQHPNLYIRSWIMHWSPSTGLTTIAGPFEVSGQPQAWCLSCNDPTLAVDTTNGYLYCIYHGFRDENQAQNGFYNAELYAMVSTDGGQTWGSNTPGDTGVNLTNTPGSNSAPGQGEDEEYHSVHPYVVNFPDSGRSSIITYIEDKDPGSTPHGQGAETENPWRCYIVRTARIGVEEGKPEIPQATRLLGIYPNPARNRVRVRFTLRGDGRVRLGLYDITGRLIERLLDERLTKGYHTKGLRFDLPCGVYFIEMEVEGYKGVERLILLR</sequence>